<dbReference type="Proteomes" id="UP001052739">
    <property type="component" value="Unassembled WGS sequence"/>
</dbReference>
<protein>
    <submittedName>
        <fullName evidence="1">Uncharacterized protein</fullName>
    </submittedName>
</protein>
<dbReference type="EMBL" id="BNDW01000068">
    <property type="protein sequence ID" value="GHI25201.1"/>
    <property type="molecule type" value="Genomic_DNA"/>
</dbReference>
<evidence type="ECO:0000313" key="2">
    <source>
        <dbReference type="Proteomes" id="UP001052739"/>
    </source>
</evidence>
<keyword evidence="2" id="KW-1185">Reference proteome</keyword>
<gene>
    <name evidence="1" type="ORF">Shyd_65720</name>
</gene>
<organism evidence="1 2">
    <name type="scientific">Streptomyces hydrogenans</name>
    <dbReference type="NCBI Taxonomy" id="1873719"/>
    <lineage>
        <taxon>Bacteria</taxon>
        <taxon>Bacillati</taxon>
        <taxon>Actinomycetota</taxon>
        <taxon>Actinomycetes</taxon>
        <taxon>Kitasatosporales</taxon>
        <taxon>Streptomycetaceae</taxon>
        <taxon>Streptomyces</taxon>
    </lineage>
</organism>
<reference evidence="1" key="1">
    <citation type="submission" date="2024-05" db="EMBL/GenBank/DDBJ databases">
        <title>Whole genome shotgun sequence of Streptomyces hydrogenans NBRC 13475.</title>
        <authorList>
            <person name="Komaki H."/>
            <person name="Tamura T."/>
        </authorList>
    </citation>
    <scope>NUCLEOTIDE SEQUENCE</scope>
    <source>
        <strain evidence="1">NBRC 13475</strain>
    </source>
</reference>
<dbReference type="RefSeq" id="WP_190222778.1">
    <property type="nucleotide sequence ID" value="NZ_BNBS01000020.1"/>
</dbReference>
<comment type="caution">
    <text evidence="1">The sequence shown here is derived from an EMBL/GenBank/DDBJ whole genome shotgun (WGS) entry which is preliminary data.</text>
</comment>
<evidence type="ECO:0000313" key="1">
    <source>
        <dbReference type="EMBL" id="GHI25201.1"/>
    </source>
</evidence>
<sequence length="71" mass="8233">MCDCDCELPKQEKWRQVREQAYRDIGISALSIAAGDEYLVSGGKVMRVLESEMQDYVEDEVSYLVWVRREG</sequence>
<name>A0ABQ3PJK2_9ACTN</name>
<accession>A0ABQ3PJK2</accession>
<proteinExistence type="predicted"/>